<dbReference type="SUPFAM" id="SSF47336">
    <property type="entry name" value="ACP-like"/>
    <property type="match status" value="5"/>
</dbReference>
<evidence type="ECO:0000256" key="4">
    <source>
        <dbReference type="ARBA" id="ARBA00023268"/>
    </source>
</evidence>
<dbReference type="SUPFAM" id="SSF50129">
    <property type="entry name" value="GroES-like"/>
    <property type="match status" value="1"/>
</dbReference>
<dbReference type="Gene3D" id="3.10.129.110">
    <property type="entry name" value="Polyketide synthase dehydratase"/>
    <property type="match status" value="1"/>
</dbReference>
<dbReference type="InterPro" id="IPR036736">
    <property type="entry name" value="ACP-like_sf"/>
</dbReference>
<dbReference type="InterPro" id="IPR009081">
    <property type="entry name" value="PP-bd_ACP"/>
</dbReference>
<dbReference type="InterPro" id="IPR036291">
    <property type="entry name" value="NAD(P)-bd_dom_sf"/>
</dbReference>
<proteinExistence type="predicted"/>
<keyword evidence="10" id="KW-1185">Reference proteome</keyword>
<evidence type="ECO:0000259" key="8">
    <source>
        <dbReference type="PROSITE" id="PS52019"/>
    </source>
</evidence>
<dbReference type="InterPro" id="IPR006162">
    <property type="entry name" value="Ppantetheine_attach_site"/>
</dbReference>
<dbReference type="Gene3D" id="3.30.559.10">
    <property type="entry name" value="Chloramphenicol acetyltransferase-like domain"/>
    <property type="match status" value="1"/>
</dbReference>
<feature type="domain" description="Carrier" evidence="6">
    <location>
        <begin position="3044"/>
        <end position="3123"/>
    </location>
</feature>
<dbReference type="Pfam" id="PF13602">
    <property type="entry name" value="ADH_zinc_N_2"/>
    <property type="match status" value="1"/>
</dbReference>
<dbReference type="PROSITE" id="PS52019">
    <property type="entry name" value="PKS_MFAS_DH"/>
    <property type="match status" value="1"/>
</dbReference>
<accession>A0AAX4P408</accession>
<dbReference type="InterPro" id="IPR020841">
    <property type="entry name" value="PKS_Beta-ketoAc_synthase_dom"/>
</dbReference>
<feature type="region of interest" description="C-terminal hotdog fold" evidence="5">
    <location>
        <begin position="2113"/>
        <end position="2275"/>
    </location>
</feature>
<evidence type="ECO:0000256" key="5">
    <source>
        <dbReference type="PROSITE-ProRule" id="PRU01363"/>
    </source>
</evidence>
<dbReference type="SMART" id="SM00826">
    <property type="entry name" value="PKS_DH"/>
    <property type="match status" value="1"/>
</dbReference>
<name>A0AAX4P408_9CHLO</name>
<dbReference type="Pfam" id="PF08659">
    <property type="entry name" value="KR"/>
    <property type="match status" value="2"/>
</dbReference>
<feature type="region of interest" description="N-terminal hotdog fold" evidence="5">
    <location>
        <begin position="1957"/>
        <end position="2091"/>
    </location>
</feature>
<dbReference type="Pfam" id="PF02801">
    <property type="entry name" value="Ketoacyl-synt_C"/>
    <property type="match status" value="3"/>
</dbReference>
<dbReference type="Proteomes" id="UP001472866">
    <property type="component" value="Chromosome 03"/>
</dbReference>
<dbReference type="GO" id="GO:0006633">
    <property type="term" value="P:fatty acid biosynthetic process"/>
    <property type="evidence" value="ECO:0007669"/>
    <property type="project" value="TreeGrafter"/>
</dbReference>
<feature type="active site" description="Proton donor; for dehydratase activity" evidence="5">
    <location>
        <position position="2180"/>
    </location>
</feature>
<feature type="domain" description="Ketosynthase family 3 (KS3)" evidence="7">
    <location>
        <begin position="155"/>
        <end position="579"/>
    </location>
</feature>
<dbReference type="PROSITE" id="PS52004">
    <property type="entry name" value="KS3_2"/>
    <property type="match status" value="3"/>
</dbReference>
<dbReference type="InterPro" id="IPR050091">
    <property type="entry name" value="PKS_NRPS_Biosynth_Enz"/>
</dbReference>
<keyword evidence="3" id="KW-0808">Transferase</keyword>
<dbReference type="InterPro" id="IPR042104">
    <property type="entry name" value="PKS_dehydratase_sf"/>
</dbReference>
<dbReference type="GO" id="GO:0016491">
    <property type="term" value="F:oxidoreductase activity"/>
    <property type="evidence" value="ECO:0007669"/>
    <property type="project" value="InterPro"/>
</dbReference>
<dbReference type="Gene3D" id="3.90.180.10">
    <property type="entry name" value="Medium-chain alcohol dehydrogenases, catalytic domain"/>
    <property type="match status" value="1"/>
</dbReference>
<organism evidence="9 10">
    <name type="scientific">Chloropicon roscoffensis</name>
    <dbReference type="NCBI Taxonomy" id="1461544"/>
    <lineage>
        <taxon>Eukaryota</taxon>
        <taxon>Viridiplantae</taxon>
        <taxon>Chlorophyta</taxon>
        <taxon>Chloropicophyceae</taxon>
        <taxon>Chloropicales</taxon>
        <taxon>Chloropicaceae</taxon>
        <taxon>Chloropicon</taxon>
    </lineage>
</organism>
<dbReference type="PANTHER" id="PTHR43775">
    <property type="entry name" value="FATTY ACID SYNTHASE"/>
    <property type="match status" value="1"/>
</dbReference>
<feature type="domain" description="Carrier" evidence="6">
    <location>
        <begin position="3846"/>
        <end position="3921"/>
    </location>
</feature>
<dbReference type="EMBL" id="CP151503">
    <property type="protein sequence ID" value="WZN61105.1"/>
    <property type="molecule type" value="Genomic_DNA"/>
</dbReference>
<protein>
    <submittedName>
        <fullName evidence="9">Polyketide synthase</fullName>
    </submittedName>
</protein>
<dbReference type="SUPFAM" id="SSF51735">
    <property type="entry name" value="NAD(P)-binding Rossmann-fold domains"/>
    <property type="match status" value="3"/>
</dbReference>
<evidence type="ECO:0000259" key="6">
    <source>
        <dbReference type="PROSITE" id="PS50075"/>
    </source>
</evidence>
<evidence type="ECO:0000313" key="9">
    <source>
        <dbReference type="EMBL" id="WZN61105.1"/>
    </source>
</evidence>
<feature type="domain" description="Ketosynthase family 3 (KS3)" evidence="7">
    <location>
        <begin position="3125"/>
        <end position="3562"/>
    </location>
</feature>
<keyword evidence="4" id="KW-0511">Multifunctional enzyme</keyword>
<feature type="domain" description="Ketosynthase family 3 (KS3)" evidence="7">
    <location>
        <begin position="1499"/>
        <end position="1926"/>
    </location>
</feature>
<dbReference type="InterPro" id="IPR020807">
    <property type="entry name" value="PKS_DH"/>
</dbReference>
<dbReference type="Pfam" id="PF14765">
    <property type="entry name" value="PS-DH"/>
    <property type="match status" value="1"/>
</dbReference>
<keyword evidence="1" id="KW-0596">Phosphopantetheine</keyword>
<evidence type="ECO:0000256" key="3">
    <source>
        <dbReference type="ARBA" id="ARBA00022679"/>
    </source>
</evidence>
<feature type="domain" description="Carrier" evidence="6">
    <location>
        <begin position="56"/>
        <end position="135"/>
    </location>
</feature>
<dbReference type="CDD" id="cd00833">
    <property type="entry name" value="PKS"/>
    <property type="match status" value="3"/>
</dbReference>
<dbReference type="Gene3D" id="3.10.129.10">
    <property type="entry name" value="Hotdog Thioesterase"/>
    <property type="match status" value="1"/>
</dbReference>
<dbReference type="Gene3D" id="3.40.47.10">
    <property type="match status" value="3"/>
</dbReference>
<feature type="domain" description="Carrier" evidence="6">
    <location>
        <begin position="1405"/>
        <end position="1479"/>
    </location>
</feature>
<dbReference type="InterPro" id="IPR014031">
    <property type="entry name" value="Ketoacyl_synth_C"/>
</dbReference>
<dbReference type="InterPro" id="IPR020806">
    <property type="entry name" value="PKS_PP-bd"/>
</dbReference>
<dbReference type="InterPro" id="IPR057326">
    <property type="entry name" value="KR_dom"/>
</dbReference>
<dbReference type="Gene3D" id="1.10.1200.10">
    <property type="entry name" value="ACP-like"/>
    <property type="match status" value="5"/>
</dbReference>
<feature type="active site" description="Proton acceptor; for dehydratase activity" evidence="5">
    <location>
        <position position="1991"/>
    </location>
</feature>
<sequence>MTWSSHAQVAVQRFMWDRFLSRMTHVPALFSNMQDSASLGSVLEAQSSSSKLEGHVSTMTLDADVLQQKVKEAVHAVVGHEVSPDDPLMAAGLDSLGAMELRSSLEQSLGVDLPGMLIFDYPSVHAIIEYAEGLLGPKQEPMSSDAISTGMRASSEGSVSIHMLSLAARLPSPEHNWCASPSAGDSIWRVPHMRWDADEDYKDGAHIVPIRFGGFLDGIELFDVPCFGVSRSEACWMDPHQRLLLEVSYEALHSRPDLLDASVKENMGVMVGIQHIEYSNIYASYGYKAKAHAVTSGSLSVSAGRLSFAYGLQGACAAVDTACSASLVAAHMSWKGLRTGELERGLVCGIDLHVKRKTFSIIQRAGMLAPDGRCKTLDASADGYVRAEACISSVLGPLQDGGSGQSTVMLCGTAVNQDGRSSALTAPHGPSQQQVMRMSLHASELDAWNVQVLQMHGTGTPLGDPIEVGAASTVLLSDASKRKFPVHMSGVKSNIGHTECAAGMAGMVQLAGNMMHKSTSAISHLRHLNHHILSMLSDGKGKSVNLGRQSSSLACEDVSVGDVGAFAFQGTNAHALLSHHSGSVADIDTVSRPGLEMVWQRERCWFVCKLPKLLSHVDFAQGGDIRLEGMLHRVQHAFIWDQMLNGRPIASFGSFVEMCAGTVDMLMSSKGKKSDHFMMRNLTMSAPIVLDTSVVQTVHVVVQRKSEVSVVSTASSKPVTCLLGTIQCTAPERAVQQVDVGSKPSVFDSGICTQSPCGSYLGYMLPSIEELVSSEDGYVINPIHLAMCFGYGEWGHKSGLACGADALLVGPSVHKNEGDWLCLGKGPVLHHTEVSSFGEVEVNGTFYMRDVAMSVGQSLAAGSFDLSEQLQYTLTWQSVSPTVSLSAHAGYKTKRSSNCVWSGGDDKTFVDQNQAHVGDNPASLVQLSLSTIALLQDKYNHFASSEMRLASKSTTSVTCGISSPFVGDMGNAMIYGILRACALNGVSSTGVHFGSHDVNHKVDPSCLDLTEIDNGGGWCSYVDQSMVQAAIMVPCYPVSPEPWHALSGSWVVTGGTGALGLLTGEHLTQHGVHRVLLLGRTGHVKGLSGHTCGAEMQVLHCDVSRAEDCHMLGGLGVQGVLHAGGVLADSVLSNQTAQSVKQVFAPKVVGLHQLADTFAMDAMGVQVLFSSVAALLGSAGQTNYAAANAVLDAQAHMWQSAGVSAVSVQWGPWASGGMAVKHAKRMEQMGLYMLTPSEGLFALQSIAGRVCGGSGCLDTMTWSSHAQVAVQRFMWDRFLSRMTHVPALFSNMQDSASLGSVLEAQSSSSKLEGHVSTMTLDADVLQQKVKEAVHAVVGHEVSPDDPLMAAGLDSLGAMELRSSLEQSLGVDLPGMLIFDYPSVHAIIEYAEGLLGPQRMSSKNRMDSSVLQQKVKEAVHAVVGHDTNPDDPLMAAGLDSLGAMELRSSLEQSLGVDLPGMLIFDYPSVHAIIEYAEGLLGPKQEPMSSDAISTGMRASSEGSVSIHMLSLAARLPSPEHNWCASPSAGDSIWRVPHMRWDADEDYKDGAHIVPIRFGGFLDGIELFDVPCFGVSRSEACWMDPHQRLLLEVSYEALHSMEGNPESSWVHQKQRMGVMVGTQHLEYSYLYGSLGHKNDGNAVTSGSLNICAGRLSFTYGLHGACAAVDTACSSSLVAAHMSYMGLAMGHLSKGLVCGAELFIMRSTFSSIQRAGMLAPDGRCKTLDASADGYVRAEACISSVLGPLQDGGSGQSTVMLCGTAVNQDGRSSALTAPHGPSQQQVMRMSLHASELDAWNVQVLQMHGTGTPLGDPIEVGAASTVLLSDASKRKFPVHMSGVKSNMGHSEAAAGMAGMVQLAGNMMHKSTSAISHLRHLNHHILSMLSDGKGKSIDLSRQSSSLACEDVSVGGVSGFAFQGTNAHALLSHHSGSVADIDTVSRPGLEMVWQRERCWYTVNFDLMVSCSPVHVSPSSACTFTCKMDHPAIAYLWDHVISGQALLPGSAFMELGYSSVACALRDSMVTNSEYAVCDSVIALPLSLDGIGERAVNGLYCTAELKLETGGLTLSSEKADSSLQKRLHVHGKVHMQQKLDRATTDQAERPGFSMELVRSKVRGVVSGDYLYPFFIANGLQYGPSFALLSTVWLASNVVDQPYCDTAVGNVDNVLPTEDRGFRLCPAVLDASLQVGAARGMCSVQVPSDGKDGGESSTFVPAGFHALHSNGCMRGFQYQALSVYDSASSTATHKETHYKVHGASQNFDLCINGLIAKSLKTNVADQMKTVHVVPDSIQYRLQWQAEKSSELPTATRFGRLNQFAYRDCFSAGDIPEVRLCMEAISTVQTISEVRSHSMSLFTQGGVSAGVDIVQDRQMQASLLWGIVKSVAASGSTFSSVRDVYSTAESQNAGLHCHFNLWDTKSDADVANMHSGTVLKGGLYYDSRLLQVPEIPMTRAKYQISPQPRGSLTNMVVEFTTEDATQMEGYLSLLVHSVGINFRDVLNVLGAYPGDPGPPGADCSGVVYSRCNLSKSSNDILVGDAVIALASGSFATTVDVPFSVVSLLCDGVSFELAASTPSVYMTVWLALQQACGASANDTILVHAGSGGIGTAAINVSNVLGANVWSTAGNVAKRGYVRALGVHSVCSTRSTAFSEPFHSGVDLILNSLTSSGMIASSLSCIRTGGRFVELGKRDIWSTKSMKMERPDLTYNLVALDFLPPSHVQKIMTDLSHALALGAVKPLASTVHGMNQVCSALRQMSRAAHIGKVVVSNESYAPVLSPSATTDWVVTGGTGALGLLTGEHLTQHGVHRVLLLGRTGHVKGLSGHTCGAEMQVLHCDVSRAEDCHMLGGLGVQGVLHAGGVLADSVLSNQTAQSVKQVFAPKVVGLHQLADTFAMDAMGVQVLFSSVAALLGSAGQTNYAAANAVLDAQAHMWQSAGVSAVSVQWGPWASGGMAVKHAKRMEQMGLYMLTPSEGLFALQSIAGRVCGGSGCLDTMTWSSHAQVAVQRFMWDRFLSRMTHVPALFSNMQDSASLGSVLEAQSSSSKLEGHVSTMTLDADVLQQKVKEAVHAVVGHEVSPDDPLMAAGLDSLGAMELRSSLEQSLGVDLPGMLIFDYPTISSIIEYAEDCFCRDFETSSSLEEPTFANVEDDDVCVTLGNLWSSHSFRGDVGCMDVIDHVPICRWDNEVPFCLNDTFISGRFFGFLRGIEFFDKDAFSLLETEARIMDPQQRFLLSASLTSLSCWETPQKGMCGVYVGVGPNEFSSTTGAFCEQGVYTATSEAISVASGRISFTFGLQGPCMTVDTACSASLVATHLSMQGIKAFETSSSISGGALIIVKQSCQRLQKAGMLSIDGRCKTLDVTGDGYVRGEGCSLLCLEANGGDKSVSVMVTGSAVNQDGRSSSLTAPNGPSQQKVIIRALQTSRRDKSSVALLQMHGTGTSLGDPIEISAANTVINGGARRDTNEEADPISFFTVKSSIGHSEVAAGVMAFAHSVASIEMRKHLPFSHLRNLNPHIIDIMEHSQRHRSAKFAMQNGTINMDNEKVDNSLCGISSFAFQGTNAHLIIKFPSGGRAKSLKGRLPSLVKERCSVIPMWKRMTGSAFTDTWSTSTIQCLLSGSQLSEYMYSVPEGLLLSEWATAAFAVESANLMGKSSPMHVNAFVVTKSLKVEEQQLDSTSLVVLESTIRTKLGSMSLLAGDECVSTCGVQSMCGSKRDGMANQRSLGSQLGHLNALSNVHHQSDFEKHICHPAILHASCSCMSGDYRPKSNNLVSCESMWFKTSASELTQLEFCTTKESSSLYLHSDGLLAGSLSGIQLDERRDPSVQTVGLVNTARSNNRSVSGDIVQRDGNKTKEDTLQEIINIVREILQCDDVDPEETFFDAGIDSLTSLQLRATLQDKLKMQLPGTLINDYPTAMSLCEMITSSKQYNAIYLPPLYDTDCERYRQIPPCLPRWYQILMWPSKKLFEAKDGLSFPLQDGVYRVQPLRSSNGPMRYSACSTVDINVAWTRMRSTYFFRGGISDEKLIKSLSPVLDAFPTLTSRLVERSGDLYFEYGGSNAHVEVRTGFATQWTPQDYIGMVIPGIWKLSIAVWLWQFLYSNIGVALFLAWRAYTSLFGSPLMRIRITHIVKEQAEKKSFWHPLRKVGRPSPSSESDVVGTYVTVDWMHSVADGGTMGRFMSLWAMSFRNEPLLVSHPGPLNALNPKQKELFARMWLNEAPVPRLYRPLRGNGLSYMRFLVPSDTIQRVQNECSLAARTSDIVVALMWKRQREYAVLADQVAYPRITFLEDLRQHIPQLQPFSGNLIRFLPPLVPEPADGEGMAEDADVARVADLIFGHRKQEHFTMAQLEDTGSLPGIPCCWSALHEMISQEGCPMIMVNDLIPFDAPIRFDDDHWGIVPAEASGWRPDIPILSEGILDNFAEIPNWQMWLTRGPDGVVVSLFSMP</sequence>
<dbReference type="InterPro" id="IPR011032">
    <property type="entry name" value="GroES-like_sf"/>
</dbReference>
<dbReference type="Pfam" id="PF00550">
    <property type="entry name" value="PP-binding"/>
    <property type="match status" value="5"/>
</dbReference>
<evidence type="ECO:0000259" key="7">
    <source>
        <dbReference type="PROSITE" id="PS52004"/>
    </source>
</evidence>
<reference evidence="9 10" key="1">
    <citation type="submission" date="2024-03" db="EMBL/GenBank/DDBJ databases">
        <title>Complete genome sequence of the green alga Chloropicon roscoffensis RCC1871.</title>
        <authorList>
            <person name="Lemieux C."/>
            <person name="Pombert J.-F."/>
            <person name="Otis C."/>
            <person name="Turmel M."/>
        </authorList>
    </citation>
    <scope>NUCLEOTIDE SEQUENCE [LARGE SCALE GENOMIC DNA]</scope>
    <source>
        <strain evidence="9 10">RCC1871</strain>
    </source>
</reference>
<dbReference type="InterPro" id="IPR049900">
    <property type="entry name" value="PKS_mFAS_DH"/>
</dbReference>
<dbReference type="SMART" id="SM00823">
    <property type="entry name" value="PKS_PP"/>
    <property type="match status" value="5"/>
</dbReference>
<dbReference type="InterPro" id="IPR013968">
    <property type="entry name" value="PKS_KR"/>
</dbReference>
<feature type="domain" description="PKS/mFAS DH" evidence="8">
    <location>
        <begin position="1957"/>
        <end position="2275"/>
    </location>
</feature>
<dbReference type="Pfam" id="PF00109">
    <property type="entry name" value="ketoacyl-synt"/>
    <property type="match status" value="3"/>
</dbReference>
<dbReference type="CDD" id="cd05195">
    <property type="entry name" value="enoyl_red"/>
    <property type="match status" value="1"/>
</dbReference>
<dbReference type="CDD" id="cd05274">
    <property type="entry name" value="KR_FAS_SDR_x"/>
    <property type="match status" value="1"/>
</dbReference>
<dbReference type="SMART" id="SM00829">
    <property type="entry name" value="PKS_ER"/>
    <property type="match status" value="1"/>
</dbReference>
<dbReference type="Gene3D" id="3.40.50.720">
    <property type="entry name" value="NAD(P)-binding Rossmann-like Domain"/>
    <property type="match status" value="3"/>
</dbReference>
<dbReference type="GO" id="GO:0044550">
    <property type="term" value="P:secondary metabolite biosynthetic process"/>
    <property type="evidence" value="ECO:0007669"/>
    <property type="project" value="UniProtKB-ARBA"/>
</dbReference>
<dbReference type="PROSITE" id="PS50075">
    <property type="entry name" value="CARRIER"/>
    <property type="match status" value="5"/>
</dbReference>
<dbReference type="InterPro" id="IPR023213">
    <property type="entry name" value="CAT-like_dom_sf"/>
</dbReference>
<evidence type="ECO:0000256" key="1">
    <source>
        <dbReference type="ARBA" id="ARBA00022450"/>
    </source>
</evidence>
<keyword evidence="2" id="KW-0597">Phosphoprotein</keyword>
<dbReference type="GO" id="GO:0031177">
    <property type="term" value="F:phosphopantetheine binding"/>
    <property type="evidence" value="ECO:0007669"/>
    <property type="project" value="InterPro"/>
</dbReference>
<gene>
    <name evidence="9" type="ORF">HKI87_03g26390</name>
</gene>
<dbReference type="InterPro" id="IPR014030">
    <property type="entry name" value="Ketoacyl_synth_N"/>
</dbReference>
<dbReference type="GO" id="GO:0004312">
    <property type="term" value="F:fatty acid synthase activity"/>
    <property type="evidence" value="ECO:0007669"/>
    <property type="project" value="TreeGrafter"/>
</dbReference>
<dbReference type="SUPFAM" id="SSF53901">
    <property type="entry name" value="Thiolase-like"/>
    <property type="match status" value="3"/>
</dbReference>
<dbReference type="PANTHER" id="PTHR43775:SF37">
    <property type="entry name" value="SI:DKEY-61P9.11"/>
    <property type="match status" value="1"/>
</dbReference>
<dbReference type="SMART" id="SM00822">
    <property type="entry name" value="PKS_KR"/>
    <property type="match status" value="2"/>
</dbReference>
<dbReference type="PROSITE" id="PS00012">
    <property type="entry name" value="PHOSPHOPANTETHEINE"/>
    <property type="match status" value="5"/>
</dbReference>
<evidence type="ECO:0000313" key="10">
    <source>
        <dbReference type="Proteomes" id="UP001472866"/>
    </source>
</evidence>
<evidence type="ECO:0000256" key="2">
    <source>
        <dbReference type="ARBA" id="ARBA00022553"/>
    </source>
</evidence>
<feature type="domain" description="Carrier" evidence="6">
    <location>
        <begin position="1315"/>
        <end position="1394"/>
    </location>
</feature>
<dbReference type="InterPro" id="IPR049551">
    <property type="entry name" value="PKS_DH_C"/>
</dbReference>
<dbReference type="SMART" id="SM00825">
    <property type="entry name" value="PKS_KS"/>
    <property type="match status" value="3"/>
</dbReference>
<dbReference type="InterPro" id="IPR016039">
    <property type="entry name" value="Thiolase-like"/>
</dbReference>
<dbReference type="InterPro" id="IPR020843">
    <property type="entry name" value="ER"/>
</dbReference>